<sequence length="639" mass="72367">MEENIEDAKNEFIQRSSQAVSDAKAAMSKASREFWSCDSSHQEDSPSAVLCTTACSRFALHTIVTRKPKRSKSATETSPCCVVRAPPLGVIIVHEGRKDFACDQCEKKFGRKSTMLIHRKTVHEGQLNIQLYHFCDSYEIIPLRIKELAVLFPPAVRPQMVQYSVQHRAQCCSLLTLHIVLDPNESNWMNDLTVNLSYCSFSTSHTDLDTNESDCLNDLTANLVLRIFRLNNKNLQFTEMEENIEDAKNEFIQRSSQAVSDAKAAMSKASREFWSCDSSHQEGQYVTLTTSSIEHDVGQSIVPFVDVQPVETRQPTPLSGVGLFHRSHRNGTAGYLALKIFNYNYEPYVKKVVKIFATFMNCPLVKKQMRFLSIFFLALVTCIIFTTFMYSLSVNKHSRFSSKFLLALIACEIFTTLVYYSLVLYHFCDSYEIIPLRIKELAVLFPPAVRPQMVQYSVQHRAQCCSLLTLHIVLDPNESNWMNDLTVNLSYCSFSTSHTDLDTNESDCLNDLTANLVLRIFRLNNKNLQFTEMEENIEDAKNEFIQRSSQAVSDAKAAMSKASREFWSCDSSHQEDSPSAVLCTTACSRFALHTIVTRKPKRSKSATETSPCCVVRAPPLGVMFESASGKSFIFAYILY</sequence>
<keyword evidence="2" id="KW-0812">Transmembrane</keyword>
<dbReference type="SUPFAM" id="SSF57667">
    <property type="entry name" value="beta-beta-alpha zinc fingers"/>
    <property type="match status" value="1"/>
</dbReference>
<name>A0A6H5IB43_9HYME</name>
<protein>
    <recommendedName>
        <fullName evidence="3">C2H2-type domain-containing protein</fullName>
    </recommendedName>
</protein>
<evidence type="ECO:0000313" key="4">
    <source>
        <dbReference type="EMBL" id="CAB0034595.1"/>
    </source>
</evidence>
<evidence type="ECO:0000313" key="5">
    <source>
        <dbReference type="Proteomes" id="UP000479190"/>
    </source>
</evidence>
<keyword evidence="5" id="KW-1185">Reference proteome</keyword>
<keyword evidence="2" id="KW-0472">Membrane</keyword>
<evidence type="ECO:0000259" key="3">
    <source>
        <dbReference type="PROSITE" id="PS50157"/>
    </source>
</evidence>
<feature type="transmembrane region" description="Helical" evidence="2">
    <location>
        <begin position="404"/>
        <end position="427"/>
    </location>
</feature>
<dbReference type="PANTHER" id="PTHR47890">
    <property type="entry name" value="LD24308P"/>
    <property type="match status" value="1"/>
</dbReference>
<feature type="transmembrane region" description="Helical" evidence="2">
    <location>
        <begin position="371"/>
        <end position="392"/>
    </location>
</feature>
<keyword evidence="1" id="KW-0479">Metal-binding</keyword>
<keyword evidence="1" id="KW-0863">Zinc-finger</keyword>
<dbReference type="PROSITE" id="PS50157">
    <property type="entry name" value="ZINC_FINGER_C2H2_2"/>
    <property type="match status" value="1"/>
</dbReference>
<accession>A0A6H5IB43</accession>
<evidence type="ECO:0000256" key="2">
    <source>
        <dbReference type="SAM" id="Phobius"/>
    </source>
</evidence>
<dbReference type="PANTHER" id="PTHR47890:SF1">
    <property type="entry name" value="LD24308P"/>
    <property type="match status" value="1"/>
</dbReference>
<reference evidence="4 5" key="1">
    <citation type="submission" date="2020-02" db="EMBL/GenBank/DDBJ databases">
        <authorList>
            <person name="Ferguson B K."/>
        </authorList>
    </citation>
    <scope>NUCLEOTIDE SEQUENCE [LARGE SCALE GENOMIC DNA]</scope>
</reference>
<evidence type="ECO:0000256" key="1">
    <source>
        <dbReference type="PROSITE-ProRule" id="PRU00042"/>
    </source>
</evidence>
<dbReference type="AlphaFoldDB" id="A0A6H5IB43"/>
<organism evidence="4 5">
    <name type="scientific">Trichogramma brassicae</name>
    <dbReference type="NCBI Taxonomy" id="86971"/>
    <lineage>
        <taxon>Eukaryota</taxon>
        <taxon>Metazoa</taxon>
        <taxon>Ecdysozoa</taxon>
        <taxon>Arthropoda</taxon>
        <taxon>Hexapoda</taxon>
        <taxon>Insecta</taxon>
        <taxon>Pterygota</taxon>
        <taxon>Neoptera</taxon>
        <taxon>Endopterygota</taxon>
        <taxon>Hymenoptera</taxon>
        <taxon>Apocrita</taxon>
        <taxon>Proctotrupomorpha</taxon>
        <taxon>Chalcidoidea</taxon>
        <taxon>Trichogrammatidae</taxon>
        <taxon>Trichogramma</taxon>
    </lineage>
</organism>
<feature type="domain" description="C2H2-type" evidence="3">
    <location>
        <begin position="100"/>
        <end position="128"/>
    </location>
</feature>
<dbReference type="PROSITE" id="PS00028">
    <property type="entry name" value="ZINC_FINGER_C2H2_1"/>
    <property type="match status" value="1"/>
</dbReference>
<dbReference type="Gene3D" id="3.30.160.60">
    <property type="entry name" value="Classic Zinc Finger"/>
    <property type="match status" value="1"/>
</dbReference>
<keyword evidence="1" id="KW-0862">Zinc</keyword>
<dbReference type="InterPro" id="IPR036236">
    <property type="entry name" value="Znf_C2H2_sf"/>
</dbReference>
<dbReference type="GO" id="GO:0008270">
    <property type="term" value="F:zinc ion binding"/>
    <property type="evidence" value="ECO:0007669"/>
    <property type="project" value="UniProtKB-KW"/>
</dbReference>
<dbReference type="OrthoDB" id="7646902at2759"/>
<keyword evidence="2" id="KW-1133">Transmembrane helix</keyword>
<dbReference type="EMBL" id="CADCXV010000747">
    <property type="protein sequence ID" value="CAB0034595.1"/>
    <property type="molecule type" value="Genomic_DNA"/>
</dbReference>
<proteinExistence type="predicted"/>
<dbReference type="InterPro" id="IPR013087">
    <property type="entry name" value="Znf_C2H2_type"/>
</dbReference>
<dbReference type="Proteomes" id="UP000479190">
    <property type="component" value="Unassembled WGS sequence"/>
</dbReference>
<gene>
    <name evidence="4" type="ORF">TBRA_LOCUS6493</name>
</gene>